<keyword evidence="3" id="KW-1185">Reference proteome</keyword>
<keyword evidence="2" id="KW-0413">Isomerase</keyword>
<dbReference type="PANTHER" id="PTHR48228">
    <property type="entry name" value="SUCCINYL-COA--D-CITRAMALATE COA-TRANSFERASE"/>
    <property type="match status" value="1"/>
</dbReference>
<feature type="region of interest" description="Disordered" evidence="1">
    <location>
        <begin position="352"/>
        <end position="371"/>
    </location>
</feature>
<gene>
    <name evidence="2" type="ORF">AWC23_11195</name>
</gene>
<name>A0AAJ3NR11_9MYCO</name>
<dbReference type="EMBL" id="LQPR01000025">
    <property type="protein sequence ID" value="ORW72094.1"/>
    <property type="molecule type" value="Genomic_DNA"/>
</dbReference>
<dbReference type="InterPro" id="IPR023606">
    <property type="entry name" value="CoA-Trfase_III_dom_1_sf"/>
</dbReference>
<dbReference type="Gene3D" id="3.30.1540.10">
    <property type="entry name" value="formyl-coa transferase, domain 3"/>
    <property type="match status" value="1"/>
</dbReference>
<evidence type="ECO:0000256" key="1">
    <source>
        <dbReference type="SAM" id="MobiDB-lite"/>
    </source>
</evidence>
<dbReference type="InterPro" id="IPR050509">
    <property type="entry name" value="CoA-transferase_III"/>
</dbReference>
<dbReference type="RefSeq" id="WP_085255426.1">
    <property type="nucleotide sequence ID" value="NZ_AP022573.1"/>
</dbReference>
<protein>
    <submittedName>
        <fullName evidence="2">Mesaconyl-CoA isomerase</fullName>
    </submittedName>
</protein>
<dbReference type="PANTHER" id="PTHR48228:SF5">
    <property type="entry name" value="ALPHA-METHYLACYL-COA RACEMASE"/>
    <property type="match status" value="1"/>
</dbReference>
<evidence type="ECO:0000313" key="2">
    <source>
        <dbReference type="EMBL" id="ORW72094.1"/>
    </source>
</evidence>
<dbReference type="Pfam" id="PF02515">
    <property type="entry name" value="CoA_transf_3"/>
    <property type="match status" value="1"/>
</dbReference>
<sequence length="409" mass="42960">MNPALPLSGLTVVEVSSFVAAPLCGMTLSQLGAQVIRVDPIGGASDVHRWPLAADGTSIYWTGLNKGKRSAVIDLRSSEGQELVQRLIVEGDGIVVTNAAGLSWLSHDRLAAQRSDVIHVQLLGRGDGSTGVDYTVNAGVGFPLVTGPADHGGPVNHVLPAWDVCCGLYAALAVVTAVRRRDLSGSGARISLALEDVALATAGNLGLLTEPQVNGTQRERLGNAIYGQYGQNFTGGDGTEFMVVTLTRRHFRDLVDVTGTGAAVSALADALGVDFGSEGDRYRYRDVLSGLFAPWFAERTVDEITAALSDTTVLFERYRSFAQVAAEPKVAANPLFSRLHQPGLGDYLAPGSPIAIDGDHPTSGPAPALGQDTADVLARGLRLTTADIDRLTSANTIAAPNRAREDDRA</sequence>
<dbReference type="AlphaFoldDB" id="A0AAJ3NR11"/>
<dbReference type="SUPFAM" id="SSF89796">
    <property type="entry name" value="CoA-transferase family III (CaiB/BaiF)"/>
    <property type="match status" value="1"/>
</dbReference>
<reference evidence="2 3" key="1">
    <citation type="submission" date="2016-01" db="EMBL/GenBank/DDBJ databases">
        <title>The new phylogeny of the genus Mycobacterium.</title>
        <authorList>
            <person name="Tarcisio F."/>
            <person name="Conor M."/>
            <person name="Antonella G."/>
            <person name="Elisabetta G."/>
            <person name="Giulia F.S."/>
            <person name="Sara T."/>
            <person name="Anna F."/>
            <person name="Clotilde B."/>
            <person name="Roberto B."/>
            <person name="Veronica D.S."/>
            <person name="Fabio R."/>
            <person name="Monica P."/>
            <person name="Olivier J."/>
            <person name="Enrico T."/>
            <person name="Nicola S."/>
        </authorList>
    </citation>
    <scope>NUCLEOTIDE SEQUENCE [LARGE SCALE GENOMIC DNA]</scope>
    <source>
        <strain evidence="2 3">DSM 44616</strain>
    </source>
</reference>
<evidence type="ECO:0000313" key="3">
    <source>
        <dbReference type="Proteomes" id="UP000193387"/>
    </source>
</evidence>
<dbReference type="Gene3D" id="3.40.50.10540">
    <property type="entry name" value="Crotonobetainyl-coa:carnitine coa-transferase, domain 1"/>
    <property type="match status" value="1"/>
</dbReference>
<proteinExistence type="predicted"/>
<dbReference type="InterPro" id="IPR044855">
    <property type="entry name" value="CoA-Trfase_III_dom3_sf"/>
</dbReference>
<organism evidence="2 3">
    <name type="scientific">Mycobacterium saskatchewanense</name>
    <dbReference type="NCBI Taxonomy" id="220927"/>
    <lineage>
        <taxon>Bacteria</taxon>
        <taxon>Bacillati</taxon>
        <taxon>Actinomycetota</taxon>
        <taxon>Actinomycetes</taxon>
        <taxon>Mycobacteriales</taxon>
        <taxon>Mycobacteriaceae</taxon>
        <taxon>Mycobacterium</taxon>
        <taxon>Mycobacterium simiae complex</taxon>
    </lineage>
</organism>
<dbReference type="InterPro" id="IPR003673">
    <property type="entry name" value="CoA-Trfase_fam_III"/>
</dbReference>
<dbReference type="Proteomes" id="UP000193387">
    <property type="component" value="Unassembled WGS sequence"/>
</dbReference>
<accession>A0AAJ3NR11</accession>
<comment type="caution">
    <text evidence="2">The sequence shown here is derived from an EMBL/GenBank/DDBJ whole genome shotgun (WGS) entry which is preliminary data.</text>
</comment>
<dbReference type="GO" id="GO:0016853">
    <property type="term" value="F:isomerase activity"/>
    <property type="evidence" value="ECO:0007669"/>
    <property type="project" value="UniProtKB-KW"/>
</dbReference>